<feature type="domain" description="Myb-like" evidence="1">
    <location>
        <begin position="37"/>
        <end position="85"/>
    </location>
</feature>
<dbReference type="EMBL" id="AUWU02000001">
    <property type="protein sequence ID" value="KAH0577112.1"/>
    <property type="molecule type" value="Genomic_DNA"/>
</dbReference>
<dbReference type="Proteomes" id="UP000018208">
    <property type="component" value="Unassembled WGS sequence"/>
</dbReference>
<reference evidence="3" key="2">
    <citation type="submission" date="2020-12" db="EMBL/GenBank/DDBJ databases">
        <title>New Spironucleus salmonicida genome in near-complete chromosomes.</title>
        <authorList>
            <person name="Xu F."/>
            <person name="Kurt Z."/>
            <person name="Jimenez-Gonzalez A."/>
            <person name="Astvaldsson A."/>
            <person name="Andersson J.O."/>
            <person name="Svard S.G."/>
        </authorList>
    </citation>
    <scope>NUCLEOTIDE SEQUENCE</scope>
    <source>
        <strain evidence="3">ATCC 50377</strain>
    </source>
</reference>
<dbReference type="GO" id="GO:0003677">
    <property type="term" value="F:DNA binding"/>
    <property type="evidence" value="ECO:0007669"/>
    <property type="project" value="UniProtKB-KW"/>
</dbReference>
<dbReference type="VEuPathDB" id="GiardiaDB:SS50377_20462"/>
<evidence type="ECO:0000313" key="3">
    <source>
        <dbReference type="EMBL" id="KAH0577112.1"/>
    </source>
</evidence>
<name>V6LLS6_9EUKA</name>
<dbReference type="CDD" id="cd00167">
    <property type="entry name" value="SANT"/>
    <property type="match status" value="1"/>
</dbReference>
<gene>
    <name evidence="2" type="ORF">SS50377_14466</name>
    <name evidence="3" type="ORF">SS50377_20462</name>
</gene>
<accession>V6LLS6</accession>
<keyword evidence="4" id="KW-1185">Reference proteome</keyword>
<dbReference type="AlphaFoldDB" id="V6LLS6"/>
<dbReference type="SUPFAM" id="SSF46689">
    <property type="entry name" value="Homeodomain-like"/>
    <property type="match status" value="1"/>
</dbReference>
<reference evidence="2 3" key="1">
    <citation type="journal article" date="2014" name="PLoS Genet.">
        <title>The Genome of Spironucleus salmonicida Highlights a Fish Pathogen Adapted to Fluctuating Environments.</title>
        <authorList>
            <person name="Xu F."/>
            <person name="Jerlstrom-Hultqvist J."/>
            <person name="Einarsson E."/>
            <person name="Astvaldsson A."/>
            <person name="Svard S.G."/>
            <person name="Andersson J.O."/>
        </authorList>
    </citation>
    <scope>NUCLEOTIDE SEQUENCE</scope>
    <source>
        <strain evidence="3">ATCC 50377</strain>
    </source>
</reference>
<evidence type="ECO:0000259" key="1">
    <source>
        <dbReference type="SMART" id="SM00717"/>
    </source>
</evidence>
<dbReference type="InterPro" id="IPR009057">
    <property type="entry name" value="Homeodomain-like_sf"/>
</dbReference>
<dbReference type="EMBL" id="KI546090">
    <property type="protein sequence ID" value="EST45612.1"/>
    <property type="molecule type" value="Genomic_DNA"/>
</dbReference>
<sequence length="144" mass="17047">METCVSFQEPFPKLNFIIFEDRSFKQRQQMQASTYPIKKFWSNEENQILSDLIESYGYKPTKISQFIKTRDVKQVISHIQKINHRLDSKNIADFQEKGVQQNELIQNIYSMLYQSGYGAGVLAHYISHRYKINFDLVLQVCKQN</sequence>
<protein>
    <submittedName>
        <fullName evidence="2">Myb-like DNA-binding domain-containing protein</fullName>
    </submittedName>
</protein>
<dbReference type="InterPro" id="IPR001005">
    <property type="entry name" value="SANT/Myb"/>
</dbReference>
<evidence type="ECO:0000313" key="4">
    <source>
        <dbReference type="Proteomes" id="UP000018208"/>
    </source>
</evidence>
<dbReference type="Pfam" id="PF00249">
    <property type="entry name" value="Myb_DNA-binding"/>
    <property type="match status" value="1"/>
</dbReference>
<dbReference type="Gene3D" id="1.10.10.60">
    <property type="entry name" value="Homeodomain-like"/>
    <property type="match status" value="1"/>
</dbReference>
<organism evidence="2">
    <name type="scientific">Spironucleus salmonicida</name>
    <dbReference type="NCBI Taxonomy" id="348837"/>
    <lineage>
        <taxon>Eukaryota</taxon>
        <taxon>Metamonada</taxon>
        <taxon>Diplomonadida</taxon>
        <taxon>Hexamitidae</taxon>
        <taxon>Hexamitinae</taxon>
        <taxon>Spironucleus</taxon>
    </lineage>
</organism>
<proteinExistence type="predicted"/>
<evidence type="ECO:0000313" key="2">
    <source>
        <dbReference type="EMBL" id="EST45612.1"/>
    </source>
</evidence>
<dbReference type="SMART" id="SM00717">
    <property type="entry name" value="SANT"/>
    <property type="match status" value="1"/>
</dbReference>
<keyword evidence="2" id="KW-0238">DNA-binding</keyword>